<organism evidence="3 4">
    <name type="scientific">Gordonia terrae C-6</name>
    <dbReference type="NCBI Taxonomy" id="1316928"/>
    <lineage>
        <taxon>Bacteria</taxon>
        <taxon>Bacillati</taxon>
        <taxon>Actinomycetota</taxon>
        <taxon>Actinomycetes</taxon>
        <taxon>Mycobacteriales</taxon>
        <taxon>Gordoniaceae</taxon>
        <taxon>Gordonia</taxon>
    </lineage>
</organism>
<dbReference type="Proteomes" id="UP000013569">
    <property type="component" value="Unassembled WGS sequence"/>
</dbReference>
<protein>
    <recommendedName>
        <fullName evidence="2">DUF7210 domain-containing protein</fullName>
    </recommendedName>
</protein>
<gene>
    <name evidence="3" type="ORF">GTC6_05277</name>
</gene>
<dbReference type="Pfam" id="PF23843">
    <property type="entry name" value="DUF7210"/>
    <property type="match status" value="1"/>
</dbReference>
<reference evidence="3 4" key="1">
    <citation type="journal article" date="2013" name="Genome Announc.">
        <title>Draft Genome Sequence of a Benzothiophene-Desulfurizing Bacterium, Gordona terrae Strain C-6.</title>
        <authorList>
            <person name="Wang W."/>
            <person name="Ma T."/>
            <person name="Ren Y."/>
            <person name="Li G."/>
        </authorList>
    </citation>
    <scope>NUCLEOTIDE SEQUENCE [LARGE SCALE GENOMIC DNA]</scope>
    <source>
        <strain evidence="3 4">C-6</strain>
    </source>
</reference>
<dbReference type="PATRIC" id="fig|1316928.3.peg.1068"/>
<feature type="domain" description="DUF7210" evidence="2">
    <location>
        <begin position="5"/>
        <end position="38"/>
    </location>
</feature>
<proteinExistence type="predicted"/>
<dbReference type="InterPro" id="IPR055634">
    <property type="entry name" value="DUF7210"/>
</dbReference>
<evidence type="ECO:0000313" key="3">
    <source>
        <dbReference type="EMBL" id="EON33752.1"/>
    </source>
</evidence>
<evidence type="ECO:0000259" key="2">
    <source>
        <dbReference type="Pfam" id="PF23843"/>
    </source>
</evidence>
<evidence type="ECO:0000313" key="4">
    <source>
        <dbReference type="Proteomes" id="UP000013569"/>
    </source>
</evidence>
<feature type="region of interest" description="Disordered" evidence="1">
    <location>
        <begin position="36"/>
        <end position="57"/>
    </location>
</feature>
<dbReference type="EMBL" id="AQPW01000004">
    <property type="protein sequence ID" value="EON33752.1"/>
    <property type="molecule type" value="Genomic_DNA"/>
</dbReference>
<evidence type="ECO:0000256" key="1">
    <source>
        <dbReference type="SAM" id="MobiDB-lite"/>
    </source>
</evidence>
<dbReference type="AlphaFoldDB" id="R7YCQ2"/>
<dbReference type="RefSeq" id="WP_010841521.1">
    <property type="nucleotide sequence ID" value="NZ_AQPW01000004.1"/>
</dbReference>
<dbReference type="OrthoDB" id="4775622at2"/>
<comment type="caution">
    <text evidence="3">The sequence shown here is derived from an EMBL/GenBank/DDBJ whole genome shotgun (WGS) entry which is preliminary data.</text>
</comment>
<accession>R7YCQ2</accession>
<sequence>MAQAKVINNINHDGVAYKKGDTFEGDKETVNQLIEAGALRDPNAPKEDQSTDSAAEDKAKALVAQAEKALADAKDEAEKIRNDAKTDADKVAEAAKQGAVKVVADAKAEAEKIKKAAQSK</sequence>
<name>R7YCQ2_9ACTN</name>
<feature type="compositionally biased region" description="Basic and acidic residues" evidence="1">
    <location>
        <begin position="43"/>
        <end position="57"/>
    </location>
</feature>